<evidence type="ECO:0000313" key="2">
    <source>
        <dbReference type="EMBL" id="WAL59867.1"/>
    </source>
</evidence>
<dbReference type="Proteomes" id="UP001163152">
    <property type="component" value="Chromosome"/>
</dbReference>
<dbReference type="CDD" id="cd06588">
    <property type="entry name" value="PhnB_like"/>
    <property type="match status" value="1"/>
</dbReference>
<feature type="domain" description="PhnB-like" evidence="1">
    <location>
        <begin position="5"/>
        <end position="120"/>
    </location>
</feature>
<protein>
    <submittedName>
        <fullName evidence="2">VOC family protein</fullName>
    </submittedName>
</protein>
<dbReference type="PANTHER" id="PTHR33990:SF2">
    <property type="entry name" value="PHNB-LIKE DOMAIN-CONTAINING PROTEIN"/>
    <property type="match status" value="1"/>
</dbReference>
<gene>
    <name evidence="2" type="ORF">OXH18_22285</name>
</gene>
<keyword evidence="3" id="KW-1185">Reference proteome</keyword>
<dbReference type="EMBL" id="CP113797">
    <property type="protein sequence ID" value="WAL59867.1"/>
    <property type="molecule type" value="Genomic_DNA"/>
</dbReference>
<dbReference type="InterPro" id="IPR029068">
    <property type="entry name" value="Glyas_Bleomycin-R_OHBP_Dase"/>
</dbReference>
<name>A0A9E9C9P3_9CYAN</name>
<dbReference type="Gene3D" id="3.10.180.10">
    <property type="entry name" value="2,3-Dihydroxybiphenyl 1,2-Dioxygenase, domain 1"/>
    <property type="match status" value="1"/>
</dbReference>
<proteinExistence type="predicted"/>
<reference evidence="2" key="1">
    <citation type="submission" date="2022-12" db="EMBL/GenBank/DDBJ databases">
        <title>Polyphasic identification of a Novel Hot-Spring Cyanobacterium Ocullathermofonsia sinensis gen nov. sp. nov. and Genomic Insights on its Adaptations to the Thermal Habitat.</title>
        <authorList>
            <person name="Daroch M."/>
            <person name="Tang J."/>
            <person name="Jiang Y."/>
        </authorList>
    </citation>
    <scope>NUCLEOTIDE SEQUENCE</scope>
    <source>
        <strain evidence="2">PKUAC-SCTA174</strain>
    </source>
</reference>
<dbReference type="InterPro" id="IPR028973">
    <property type="entry name" value="PhnB-like"/>
</dbReference>
<dbReference type="KEGG" id="tsin:OXH18_22285"/>
<dbReference type="PANTHER" id="PTHR33990">
    <property type="entry name" value="PROTEIN YJDN-RELATED"/>
    <property type="match status" value="1"/>
</dbReference>
<accession>A0A9E9C9P3</accession>
<dbReference type="Pfam" id="PF06983">
    <property type="entry name" value="3-dmu-9_3-mt"/>
    <property type="match status" value="1"/>
</dbReference>
<dbReference type="SUPFAM" id="SSF54593">
    <property type="entry name" value="Glyoxalase/Bleomycin resistance protein/Dihydroxybiphenyl dioxygenase"/>
    <property type="match status" value="1"/>
</dbReference>
<dbReference type="RefSeq" id="WP_268609681.1">
    <property type="nucleotide sequence ID" value="NZ_CP113797.1"/>
</dbReference>
<organism evidence="2 3">
    <name type="scientific">Thermocoleostomius sinensis A174</name>
    <dbReference type="NCBI Taxonomy" id="2016057"/>
    <lineage>
        <taxon>Bacteria</taxon>
        <taxon>Bacillati</taxon>
        <taxon>Cyanobacteriota</taxon>
        <taxon>Cyanophyceae</taxon>
        <taxon>Oculatellales</taxon>
        <taxon>Oculatellaceae</taxon>
        <taxon>Thermocoleostomius</taxon>
    </lineage>
</organism>
<evidence type="ECO:0000259" key="1">
    <source>
        <dbReference type="Pfam" id="PF06983"/>
    </source>
</evidence>
<dbReference type="PIRSF" id="PIRSF021700">
    <property type="entry name" value="3_dmu_93_MTrfase"/>
    <property type="match status" value="1"/>
</dbReference>
<sequence>MLTTQKIVPCLWFNGDAEEAAKFYVSLLPDSRIDRILKSPIDTPSGPAGMVLTVEFTLAGMQYVGLNGGPQFPFTEAVSFQIHCDDQPEVDRLWSALAEGGSEVACGWVKDRWGLSWQIVPKRMIELLNDRDTERARRAQEAMMKMVKIDIATIERAADGIS</sequence>
<evidence type="ECO:0000313" key="3">
    <source>
        <dbReference type="Proteomes" id="UP001163152"/>
    </source>
</evidence>
<dbReference type="AlphaFoldDB" id="A0A9E9C9P3"/>
<dbReference type="InterPro" id="IPR009725">
    <property type="entry name" value="3_dmu_93_MTrfase"/>
</dbReference>